<name>A0ABD5VGY2_9EURY</name>
<dbReference type="InterPro" id="IPR046622">
    <property type="entry name" value="DUF6735"/>
</dbReference>
<evidence type="ECO:0000313" key="2">
    <source>
        <dbReference type="Proteomes" id="UP001596395"/>
    </source>
</evidence>
<dbReference type="AlphaFoldDB" id="A0ABD5VGY2"/>
<accession>A0ABD5VGY2</accession>
<dbReference type="RefSeq" id="WP_336351586.1">
    <property type="nucleotide sequence ID" value="NZ_JAZAQL010000003.1"/>
</dbReference>
<dbReference type="EMBL" id="JBHSXN010000003">
    <property type="protein sequence ID" value="MFC6954649.1"/>
    <property type="molecule type" value="Genomic_DNA"/>
</dbReference>
<dbReference type="Proteomes" id="UP001596395">
    <property type="component" value="Unassembled WGS sequence"/>
</dbReference>
<organism evidence="1 2">
    <name type="scientific">Halorubellus litoreus</name>
    <dbReference type="NCBI Taxonomy" id="755308"/>
    <lineage>
        <taxon>Archaea</taxon>
        <taxon>Methanobacteriati</taxon>
        <taxon>Methanobacteriota</taxon>
        <taxon>Stenosarchaea group</taxon>
        <taxon>Halobacteria</taxon>
        <taxon>Halobacteriales</taxon>
        <taxon>Halorubellaceae</taxon>
        <taxon>Halorubellus</taxon>
    </lineage>
</organism>
<sequence>MGHRALVAYERPTGGFTVRYSQWGACGYRLLEAITESTPLGGVRGDDGPSRVRPGPLGVADDLGALAGEYVDPIAHEAVFVVSDAYCVRAFEPLAFWSDAPTAAYGGALVSLRRERDPSVDARELRAWRRGATATGRPSADATVDDVERERTHRRLYDALVADVDGRRVERIPPRTREA</sequence>
<proteinExistence type="predicted"/>
<dbReference type="Pfam" id="PF20509">
    <property type="entry name" value="DUF6735"/>
    <property type="match status" value="1"/>
</dbReference>
<gene>
    <name evidence="1" type="ORF">ACFQGB_17425</name>
</gene>
<reference evidence="1 2" key="1">
    <citation type="journal article" date="2019" name="Int. J. Syst. Evol. Microbiol.">
        <title>The Global Catalogue of Microorganisms (GCM) 10K type strain sequencing project: providing services to taxonomists for standard genome sequencing and annotation.</title>
        <authorList>
            <consortium name="The Broad Institute Genomics Platform"/>
            <consortium name="The Broad Institute Genome Sequencing Center for Infectious Disease"/>
            <person name="Wu L."/>
            <person name="Ma J."/>
        </authorList>
    </citation>
    <scope>NUCLEOTIDE SEQUENCE [LARGE SCALE GENOMIC DNA]</scope>
    <source>
        <strain evidence="1 2">GX26</strain>
    </source>
</reference>
<evidence type="ECO:0000313" key="1">
    <source>
        <dbReference type="EMBL" id="MFC6954649.1"/>
    </source>
</evidence>
<protein>
    <submittedName>
        <fullName evidence="1">DUF6735 family protein</fullName>
    </submittedName>
</protein>
<keyword evidence="2" id="KW-1185">Reference proteome</keyword>
<comment type="caution">
    <text evidence="1">The sequence shown here is derived from an EMBL/GenBank/DDBJ whole genome shotgun (WGS) entry which is preliminary data.</text>
</comment>